<evidence type="ECO:0000256" key="5">
    <source>
        <dbReference type="ARBA" id="ARBA00023004"/>
    </source>
</evidence>
<dbReference type="Proteomes" id="UP001596514">
    <property type="component" value="Unassembled WGS sequence"/>
</dbReference>
<dbReference type="PANTHER" id="PTHR36923:SF3">
    <property type="entry name" value="FERREDOXIN"/>
    <property type="match status" value="1"/>
</dbReference>
<keyword evidence="5 8" id="KW-0408">Iron</keyword>
<organism evidence="9 10">
    <name type="scientific">Streptosporangium amethystogenes subsp. fukuiense</name>
    <dbReference type="NCBI Taxonomy" id="698418"/>
    <lineage>
        <taxon>Bacteria</taxon>
        <taxon>Bacillati</taxon>
        <taxon>Actinomycetota</taxon>
        <taxon>Actinomycetes</taxon>
        <taxon>Streptosporangiales</taxon>
        <taxon>Streptosporangiaceae</taxon>
        <taxon>Streptosporangium</taxon>
    </lineage>
</organism>
<keyword evidence="10" id="KW-1185">Reference proteome</keyword>
<keyword evidence="7" id="KW-0003">3Fe-4S</keyword>
<evidence type="ECO:0000256" key="6">
    <source>
        <dbReference type="ARBA" id="ARBA00023014"/>
    </source>
</evidence>
<reference evidence="10" key="1">
    <citation type="journal article" date="2019" name="Int. J. Syst. Evol. Microbiol.">
        <title>The Global Catalogue of Microorganisms (GCM) 10K type strain sequencing project: providing services to taxonomists for standard genome sequencing and annotation.</title>
        <authorList>
            <consortium name="The Broad Institute Genomics Platform"/>
            <consortium name="The Broad Institute Genome Sequencing Center for Infectious Disease"/>
            <person name="Wu L."/>
            <person name="Ma J."/>
        </authorList>
    </citation>
    <scope>NUCLEOTIDE SEQUENCE [LARGE SCALE GENOMIC DNA]</scope>
    <source>
        <strain evidence="10">JCM 10083</strain>
    </source>
</reference>
<keyword evidence="6 8" id="KW-0411">Iron-sulfur</keyword>
<dbReference type="PRINTS" id="PR00352">
    <property type="entry name" value="3FE4SFRDOXIN"/>
</dbReference>
<evidence type="ECO:0000256" key="7">
    <source>
        <dbReference type="ARBA" id="ARBA00023291"/>
    </source>
</evidence>
<comment type="caution">
    <text evidence="9">The sequence shown here is derived from an EMBL/GenBank/DDBJ whole genome shotgun (WGS) entry which is preliminary data.</text>
</comment>
<keyword evidence="2 8" id="KW-0813">Transport</keyword>
<comment type="function">
    <text evidence="8">Ferredoxins are iron-sulfur proteins that transfer electrons in a wide variety of metabolic reactions.</text>
</comment>
<accession>A0ABW2SU07</accession>
<protein>
    <recommendedName>
        <fullName evidence="8">Ferredoxin</fullName>
    </recommendedName>
</protein>
<dbReference type="InterPro" id="IPR001080">
    <property type="entry name" value="3Fe4S_ferredoxin"/>
</dbReference>
<evidence type="ECO:0000313" key="10">
    <source>
        <dbReference type="Proteomes" id="UP001596514"/>
    </source>
</evidence>
<sequence length="67" mass="7501">MRVVLDPDLCQGHAECEFAAPEVFSVPRRGVVEIRRDALPDSLPDTLLDAVREAVRNCPTRALRLED</sequence>
<dbReference type="SUPFAM" id="SSF54862">
    <property type="entry name" value="4Fe-4S ferredoxins"/>
    <property type="match status" value="1"/>
</dbReference>
<gene>
    <name evidence="9" type="ORF">ACFQVD_02630</name>
</gene>
<name>A0ABW2SU07_9ACTN</name>
<proteinExistence type="predicted"/>
<evidence type="ECO:0000256" key="2">
    <source>
        <dbReference type="ARBA" id="ARBA00022448"/>
    </source>
</evidence>
<evidence type="ECO:0000313" key="9">
    <source>
        <dbReference type="EMBL" id="MFC7599001.1"/>
    </source>
</evidence>
<dbReference type="Pfam" id="PF13459">
    <property type="entry name" value="Fer4_15"/>
    <property type="match status" value="1"/>
</dbReference>
<evidence type="ECO:0000256" key="1">
    <source>
        <dbReference type="ARBA" id="ARBA00001927"/>
    </source>
</evidence>
<dbReference type="InterPro" id="IPR051269">
    <property type="entry name" value="Fe-S_cluster_ET"/>
</dbReference>
<dbReference type="Gene3D" id="3.30.70.20">
    <property type="match status" value="1"/>
</dbReference>
<evidence type="ECO:0000256" key="3">
    <source>
        <dbReference type="ARBA" id="ARBA00022723"/>
    </source>
</evidence>
<dbReference type="EMBL" id="JBHTEE010000001">
    <property type="protein sequence ID" value="MFC7599001.1"/>
    <property type="molecule type" value="Genomic_DNA"/>
</dbReference>
<comment type="cofactor">
    <cofactor evidence="1">
        <name>[3Fe-4S] cluster</name>
        <dbReference type="ChEBI" id="CHEBI:21137"/>
    </cofactor>
</comment>
<dbReference type="PANTHER" id="PTHR36923">
    <property type="entry name" value="FERREDOXIN"/>
    <property type="match status" value="1"/>
</dbReference>
<dbReference type="RefSeq" id="WP_343983068.1">
    <property type="nucleotide sequence ID" value="NZ_BAAAGK010000295.1"/>
</dbReference>
<keyword evidence="3 8" id="KW-0479">Metal-binding</keyword>
<keyword evidence="4 8" id="KW-0249">Electron transport</keyword>
<evidence type="ECO:0000256" key="4">
    <source>
        <dbReference type="ARBA" id="ARBA00022982"/>
    </source>
</evidence>
<evidence type="ECO:0000256" key="8">
    <source>
        <dbReference type="RuleBase" id="RU368020"/>
    </source>
</evidence>